<keyword evidence="1" id="KW-0472">Membrane</keyword>
<evidence type="ECO:0000313" key="3">
    <source>
        <dbReference type="Proteomes" id="UP000237378"/>
    </source>
</evidence>
<dbReference type="EMBL" id="MING01000047">
    <property type="protein sequence ID" value="POG06847.1"/>
    <property type="molecule type" value="Genomic_DNA"/>
</dbReference>
<accession>A0A2S3WZJ1</accession>
<feature type="transmembrane region" description="Helical" evidence="1">
    <location>
        <begin position="46"/>
        <end position="65"/>
    </location>
</feature>
<evidence type="ECO:0000313" key="2">
    <source>
        <dbReference type="EMBL" id="POG06847.1"/>
    </source>
</evidence>
<reference evidence="2 3" key="2">
    <citation type="submission" date="2018-03" db="EMBL/GenBank/DDBJ databases">
        <title>Draft genome of Pseudomonas putida strain KH-18-2.</title>
        <authorList>
            <person name="Yoshizawa S."/>
            <person name="Khan N.H."/>
            <person name="Nishimura M."/>
            <person name="Chiura H.X."/>
            <person name="Ogura Y."/>
            <person name="Hayashi T."/>
            <person name="Kogure K."/>
        </authorList>
    </citation>
    <scope>NUCLEOTIDE SEQUENCE [LARGE SCALE GENOMIC DNA]</scope>
    <source>
        <strain evidence="2 3">KH-18-2</strain>
    </source>
</reference>
<organism evidence="2 3">
    <name type="scientific">Pseudomonas putida</name>
    <name type="common">Arthrobacter siderocapsulatus</name>
    <dbReference type="NCBI Taxonomy" id="303"/>
    <lineage>
        <taxon>Bacteria</taxon>
        <taxon>Pseudomonadati</taxon>
        <taxon>Pseudomonadota</taxon>
        <taxon>Gammaproteobacteria</taxon>
        <taxon>Pseudomonadales</taxon>
        <taxon>Pseudomonadaceae</taxon>
        <taxon>Pseudomonas</taxon>
    </lineage>
</organism>
<proteinExistence type="predicted"/>
<dbReference type="AlphaFoldDB" id="A0A2S3WZJ1"/>
<dbReference type="Proteomes" id="UP000237378">
    <property type="component" value="Unassembled WGS sequence"/>
</dbReference>
<comment type="caution">
    <text evidence="2">The sequence shown here is derived from an EMBL/GenBank/DDBJ whole genome shotgun (WGS) entry which is preliminary data.</text>
</comment>
<protein>
    <submittedName>
        <fullName evidence="2">Uncharacterized protein</fullName>
    </submittedName>
</protein>
<feature type="transmembrane region" description="Helical" evidence="1">
    <location>
        <begin position="71"/>
        <end position="92"/>
    </location>
</feature>
<gene>
    <name evidence="2" type="ORF">BGP82_09655</name>
</gene>
<evidence type="ECO:0000256" key="1">
    <source>
        <dbReference type="SAM" id="Phobius"/>
    </source>
</evidence>
<dbReference type="RefSeq" id="WP_103469552.1">
    <property type="nucleotide sequence ID" value="NZ_JANHKY010000011.1"/>
</dbReference>
<feature type="transmembrane region" description="Helical" evidence="1">
    <location>
        <begin position="6"/>
        <end position="34"/>
    </location>
</feature>
<keyword evidence="1" id="KW-0812">Transmembrane</keyword>
<name>A0A2S3WZJ1_PSEPU</name>
<sequence>MFDSMFGYRLLFLMLFMVSLVTWVFFWLVGYVRYHPLIHSHPGNSGALSATGITLVLLCAILDFLQLIGQHAVLLMLACLGLAIPWGMVLLVKCQEWMRNRKCSTHN</sequence>
<keyword evidence="1" id="KW-1133">Transmembrane helix</keyword>
<reference evidence="2 3" key="1">
    <citation type="submission" date="2016-08" db="EMBL/GenBank/DDBJ databases">
        <authorList>
            <person name="Seilhamer J.J."/>
        </authorList>
    </citation>
    <scope>NUCLEOTIDE SEQUENCE [LARGE SCALE GENOMIC DNA]</scope>
    <source>
        <strain evidence="2 3">KH-18-2</strain>
    </source>
</reference>